<dbReference type="Pfam" id="PF03636">
    <property type="entry name" value="Glyco_hydro_65N"/>
    <property type="match status" value="1"/>
</dbReference>
<evidence type="ECO:0000259" key="3">
    <source>
        <dbReference type="Pfam" id="PF03632"/>
    </source>
</evidence>
<dbReference type="InterPro" id="IPR023214">
    <property type="entry name" value="HAD_sf"/>
</dbReference>
<evidence type="ECO:0000313" key="6">
    <source>
        <dbReference type="EMBL" id="BDR52301.1"/>
    </source>
</evidence>
<reference evidence="6 7" key="1">
    <citation type="journal article" date="2023" name="Microbiol. Spectr.">
        <title>Symbiosis of Carpenter Bees with Uncharacterized Lactic Acid Bacteria Showing NAD Auxotrophy.</title>
        <authorList>
            <person name="Kawasaki S."/>
            <person name="Ozawa K."/>
            <person name="Mori T."/>
            <person name="Yamamoto A."/>
            <person name="Ito M."/>
            <person name="Ohkuma M."/>
            <person name="Sakamoto M."/>
            <person name="Matsutani M."/>
        </authorList>
    </citation>
    <scope>NUCLEOTIDE SEQUENCE [LARGE SCALE GENOMIC DNA]</scope>
    <source>
        <strain evidence="6 7">Kim37-2</strain>
    </source>
</reference>
<evidence type="ECO:0000259" key="5">
    <source>
        <dbReference type="Pfam" id="PF03636"/>
    </source>
</evidence>
<dbReference type="Gene3D" id="1.50.10.10">
    <property type="match status" value="1"/>
</dbReference>
<dbReference type="InterPro" id="IPR010976">
    <property type="entry name" value="B-phosphoglucomutase_hydrolase"/>
</dbReference>
<dbReference type="Gene3D" id="2.60.420.10">
    <property type="entry name" value="Maltose phosphorylase, domain 3"/>
    <property type="match status" value="1"/>
</dbReference>
<sequence>MLLMTITLAQASAVLFDLDGVLVPTVELHKRAWKQLFDEVLPPQVPPYTEQDYYTYVDGKPRYEGVDSLLKSRGMHLPRGSSSDASYVRSVCGLGNRKNEYFEQQLEQQGIEPYPDTVDALRHLLAQGLQLAVVSSSRNAEAVLSAAGIREYFRTVVDGGVGAQEHLQGKPAPDTYAYAAHALGCESAQCVVVEDALSGVAAGRAGDFGLVVGVDRGAGRRALLKAGADLVIEDLVELIEDSVRRARFHQMPRLDTSMYPLDPWSFAQKGEPTPESATLFSVSNGNIGIRAAGDPDRSLGSGTFVSGYHDTFTITHPEGAYGYARVGQLIQGVPDACGFTVRADNLPLPQPEETTQKLDFRTGVTTVYSRYRLRDGAMLNMEIGRMACLFDQDLALCTLRLDCREREVQVEVNGRLNDQIPSKPVSSDPRKSAHVDGCGIHEEQLGKAGHFKQGQMRLYRCNNSRLPLLVAVSQRLEQAGQARELGGEPWQFSVKPGAAVTIERYVAYETFPIEPQGLARGLEVSTVGNDVQELVRSGAAALERAQQAGAESLLIQQSSWLDDFWQRADIRVEPGDDGRIQQIIRWELFQLAQVTAQIPNGVGAKGLSGLGYDGHYFWDTEIYVLPFLIYTDPARARQILHYRYTMLPAAYKRAAALNLAGALYPWRTINGEEASAYFPTGTAQYHIDADIAYAVTQYALTSADKDYLASEGIDILVQTARMWLSLGSYRSDGHFHLQCVTGPDEYTALVDDNFYTNQMARFNLQAAYRAVQQLSREDGESFGRVSKRLRLRAAELQEWVDAAEAMAVPYSKEHKVHAQDAQFMSRPEWDFEHCTARPLLRYYHPLAIYGHKVLKQTDVVLALTLLSSWFSAEEKRLDFDYYDPLTTGDSTLSAASQSVIAAEVGHDDLAQHYFMESLFADVCNLHSNTTDGIHLAAAGGVWSTLVCGFGGLRDTGGTKLELSPRLPQGWKSLSYQVQVKGTRIRVRINQQGTDLERLSGPELELCVDGSLRRV</sequence>
<evidence type="ECO:0000256" key="1">
    <source>
        <dbReference type="ARBA" id="ARBA00006171"/>
    </source>
</evidence>
<dbReference type="SUPFAM" id="SSF48208">
    <property type="entry name" value="Six-hairpin glycosidases"/>
    <property type="match status" value="1"/>
</dbReference>
<dbReference type="NCBIfam" id="TIGR02009">
    <property type="entry name" value="PGMB-YQAB-SF"/>
    <property type="match status" value="1"/>
</dbReference>
<comment type="similarity">
    <text evidence="1">Belongs to the HAD-like hydrolase superfamily. CbbY/CbbZ/Gph/YieH family.</text>
</comment>
<keyword evidence="7" id="KW-1185">Reference proteome</keyword>
<evidence type="ECO:0008006" key="8">
    <source>
        <dbReference type="Google" id="ProtNLM"/>
    </source>
</evidence>
<accession>A0ABM8B610</accession>
<dbReference type="Gene3D" id="3.40.50.1000">
    <property type="entry name" value="HAD superfamily/HAD-like"/>
    <property type="match status" value="1"/>
</dbReference>
<dbReference type="Pfam" id="PF03633">
    <property type="entry name" value="Glyco_hydro_65C"/>
    <property type="match status" value="1"/>
</dbReference>
<dbReference type="NCBIfam" id="TIGR01509">
    <property type="entry name" value="HAD-SF-IA-v3"/>
    <property type="match status" value="1"/>
</dbReference>
<dbReference type="InterPro" id="IPR005195">
    <property type="entry name" value="Glyco_hydro_65_M"/>
</dbReference>
<dbReference type="InterPro" id="IPR023198">
    <property type="entry name" value="PGP-like_dom2"/>
</dbReference>
<dbReference type="Gene3D" id="2.70.98.40">
    <property type="entry name" value="Glycoside hydrolase, family 65, N-terminal domain"/>
    <property type="match status" value="1"/>
</dbReference>
<dbReference type="PANTHER" id="PTHR11051">
    <property type="entry name" value="GLYCOSYL HYDROLASE-RELATED"/>
    <property type="match status" value="1"/>
</dbReference>
<dbReference type="InterPro" id="IPR006439">
    <property type="entry name" value="HAD-SF_hydro_IA"/>
</dbReference>
<dbReference type="InterPro" id="IPR005196">
    <property type="entry name" value="Glyco_hydro_65_N"/>
</dbReference>
<dbReference type="Pfam" id="PF00702">
    <property type="entry name" value="Hydrolase"/>
    <property type="match status" value="1"/>
</dbReference>
<keyword evidence="2" id="KW-0378">Hydrolase</keyword>
<evidence type="ECO:0000259" key="4">
    <source>
        <dbReference type="Pfam" id="PF03633"/>
    </source>
</evidence>
<organism evidence="6 7">
    <name type="scientific">Bombiscardovia nodaiensis</name>
    <dbReference type="NCBI Taxonomy" id="2932181"/>
    <lineage>
        <taxon>Bacteria</taxon>
        <taxon>Bacillati</taxon>
        <taxon>Actinomycetota</taxon>
        <taxon>Actinomycetes</taxon>
        <taxon>Bifidobacteriales</taxon>
        <taxon>Bifidobacteriaceae</taxon>
        <taxon>Bombiscardovia</taxon>
    </lineage>
</organism>
<name>A0ABM8B610_9BIFI</name>
<dbReference type="InterPro" id="IPR011013">
    <property type="entry name" value="Gal_mutarotase_sf_dom"/>
</dbReference>
<dbReference type="Pfam" id="PF03632">
    <property type="entry name" value="Glyco_hydro_65m"/>
    <property type="match status" value="1"/>
</dbReference>
<feature type="domain" description="Glycoside hydrolase family 65 N-terminal" evidence="5">
    <location>
        <begin position="276"/>
        <end position="510"/>
    </location>
</feature>
<dbReference type="SFLD" id="SFLDS00003">
    <property type="entry name" value="Haloacid_Dehalogenase"/>
    <property type="match status" value="1"/>
</dbReference>
<evidence type="ECO:0000256" key="2">
    <source>
        <dbReference type="ARBA" id="ARBA00023295"/>
    </source>
</evidence>
<feature type="domain" description="Glycoside hydrolase family 65 central catalytic" evidence="3">
    <location>
        <begin position="585"/>
        <end position="942"/>
    </location>
</feature>
<dbReference type="InterPro" id="IPR037018">
    <property type="entry name" value="GH65_N"/>
</dbReference>
<proteinExistence type="inferred from homology"/>
<dbReference type="SUPFAM" id="SSF74650">
    <property type="entry name" value="Galactose mutarotase-like"/>
    <property type="match status" value="1"/>
</dbReference>
<dbReference type="InterPro" id="IPR008928">
    <property type="entry name" value="6-hairpin_glycosidase_sf"/>
</dbReference>
<dbReference type="EMBL" id="AP026798">
    <property type="protein sequence ID" value="BDR52301.1"/>
    <property type="molecule type" value="Genomic_DNA"/>
</dbReference>
<gene>
    <name evidence="6" type="ORF">KIM372_02080</name>
</gene>
<dbReference type="InterPro" id="IPR036412">
    <property type="entry name" value="HAD-like_sf"/>
</dbReference>
<keyword evidence="2" id="KW-0326">Glycosidase</keyword>
<dbReference type="PANTHER" id="PTHR11051:SF13">
    <property type="entry name" value="GLYCOSYL TRANSFERASE"/>
    <property type="match status" value="1"/>
</dbReference>
<dbReference type="SFLD" id="SFLDG01129">
    <property type="entry name" value="C1.5:_HAD__Beta-PGM__Phosphata"/>
    <property type="match status" value="1"/>
</dbReference>
<dbReference type="InterPro" id="IPR012341">
    <property type="entry name" value="6hp_glycosidase-like_sf"/>
</dbReference>
<feature type="domain" description="Glycoside hydrolase family 65 C-terminal" evidence="4">
    <location>
        <begin position="956"/>
        <end position="1010"/>
    </location>
</feature>
<dbReference type="InterPro" id="IPR005194">
    <property type="entry name" value="Glyco_hydro_65_C"/>
</dbReference>
<evidence type="ECO:0000313" key="7">
    <source>
        <dbReference type="Proteomes" id="UP001321766"/>
    </source>
</evidence>
<dbReference type="Gene3D" id="1.10.150.240">
    <property type="entry name" value="Putative phosphatase, domain 2"/>
    <property type="match status" value="1"/>
</dbReference>
<dbReference type="SUPFAM" id="SSF56784">
    <property type="entry name" value="HAD-like"/>
    <property type="match status" value="1"/>
</dbReference>
<protein>
    <recommendedName>
        <fullName evidence="8">Glycosyl hydrolase family 65 central catalytic domain-containing protein</fullName>
    </recommendedName>
</protein>
<dbReference type="Proteomes" id="UP001321766">
    <property type="component" value="Chromosome"/>
</dbReference>